<feature type="transmembrane region" description="Helical" evidence="9">
    <location>
        <begin position="12"/>
        <end position="31"/>
    </location>
</feature>
<keyword evidence="4" id="KW-0997">Cell inner membrane</keyword>
<organism evidence="11 12">
    <name type="scientific">Flexistipes sinusarabici (strain ATCC 49648 / DSM 4947 / MAS 10)</name>
    <dbReference type="NCBI Taxonomy" id="717231"/>
    <lineage>
        <taxon>Bacteria</taxon>
        <taxon>Pseudomonadati</taxon>
        <taxon>Deferribacterota</taxon>
        <taxon>Deferribacteres</taxon>
        <taxon>Deferribacterales</taxon>
        <taxon>Flexistipitaceae</taxon>
        <taxon>Flexistipes</taxon>
    </lineage>
</organism>
<dbReference type="RefSeq" id="WP_013885477.1">
    <property type="nucleotide sequence ID" value="NC_015672.1"/>
</dbReference>
<dbReference type="InterPro" id="IPR055348">
    <property type="entry name" value="DctQ"/>
</dbReference>
<evidence type="ECO:0000256" key="4">
    <source>
        <dbReference type="ARBA" id="ARBA00022519"/>
    </source>
</evidence>
<dbReference type="Proteomes" id="UP000006621">
    <property type="component" value="Chromosome"/>
</dbReference>
<dbReference type="eggNOG" id="COG4665">
    <property type="taxonomic scope" value="Bacteria"/>
</dbReference>
<keyword evidence="12" id="KW-1185">Reference proteome</keyword>
<evidence type="ECO:0000256" key="9">
    <source>
        <dbReference type="SAM" id="Phobius"/>
    </source>
</evidence>
<dbReference type="OrthoDB" id="9797534at2"/>
<keyword evidence="3" id="KW-1003">Cell membrane</keyword>
<evidence type="ECO:0000256" key="8">
    <source>
        <dbReference type="ARBA" id="ARBA00038436"/>
    </source>
</evidence>
<keyword evidence="6 9" id="KW-1133">Transmembrane helix</keyword>
<feature type="domain" description="Tripartite ATP-independent periplasmic transporters DctQ component" evidence="10">
    <location>
        <begin position="27"/>
        <end position="156"/>
    </location>
</feature>
<keyword evidence="2" id="KW-0813">Transport</keyword>
<evidence type="ECO:0000256" key="7">
    <source>
        <dbReference type="ARBA" id="ARBA00023136"/>
    </source>
</evidence>
<dbReference type="GO" id="GO:0005886">
    <property type="term" value="C:plasma membrane"/>
    <property type="evidence" value="ECO:0007669"/>
    <property type="project" value="UniProtKB-SubCell"/>
</dbReference>
<dbReference type="InterPro" id="IPR007387">
    <property type="entry name" value="TRAP_DctQ"/>
</dbReference>
<proteinExistence type="inferred from homology"/>
<evidence type="ECO:0000256" key="2">
    <source>
        <dbReference type="ARBA" id="ARBA00022448"/>
    </source>
</evidence>
<gene>
    <name evidence="11" type="ordered locus">Flexsi_0275</name>
</gene>
<sequence>MIGKLNGFIRKVSDFGAFLSSVFMILITLLIGLEVLLRSVFDTTTHISTEYSTYFFIALVSLGLAYTMKENGHIRITLLTGRLKGKAKMVQEILTTVLALIISLFLLYFSVLMTYETYSLGMQADTVSETPLYISQLAIPVGVLLLTFQLIGRILGIIYDFRSTDT</sequence>
<comment type="subcellular location">
    <subcellularLocation>
        <location evidence="1">Cell inner membrane</location>
        <topology evidence="1">Multi-pass membrane protein</topology>
    </subcellularLocation>
</comment>
<evidence type="ECO:0000313" key="11">
    <source>
        <dbReference type="EMBL" id="AEI13965.1"/>
    </source>
</evidence>
<evidence type="ECO:0000259" key="10">
    <source>
        <dbReference type="Pfam" id="PF04290"/>
    </source>
</evidence>
<dbReference type="KEGG" id="fsi:Flexsi_0275"/>
<protein>
    <submittedName>
        <fullName evidence="11">Tripartite ATP-independent periplasmic transporter DctQ component</fullName>
    </submittedName>
</protein>
<feature type="transmembrane region" description="Helical" evidence="9">
    <location>
        <begin position="133"/>
        <end position="152"/>
    </location>
</feature>
<dbReference type="GO" id="GO:0015740">
    <property type="term" value="P:C4-dicarboxylate transport"/>
    <property type="evidence" value="ECO:0007669"/>
    <property type="project" value="TreeGrafter"/>
</dbReference>
<dbReference type="EMBL" id="CP002858">
    <property type="protein sequence ID" value="AEI13965.1"/>
    <property type="molecule type" value="Genomic_DNA"/>
</dbReference>
<dbReference type="Pfam" id="PF04290">
    <property type="entry name" value="DctQ"/>
    <property type="match status" value="1"/>
</dbReference>
<comment type="similarity">
    <text evidence="8">Belongs to the TRAP transporter small permease family.</text>
</comment>
<reference evidence="11 12" key="1">
    <citation type="journal article" date="2011" name="Stand. Genomic Sci.">
        <title>Genome sequence of the moderately thermophilic halophile Flexistipes sinusarabici strain (MAS10).</title>
        <authorList>
            <person name="Lapidus A."/>
            <person name="Chertkov O."/>
            <person name="Nolan M."/>
            <person name="Lucas S."/>
            <person name="Hammon N."/>
            <person name="Deshpande S."/>
            <person name="Cheng J.F."/>
            <person name="Tapia R."/>
            <person name="Han C."/>
            <person name="Goodwin L."/>
            <person name="Pitluck S."/>
            <person name="Liolios K."/>
            <person name="Pagani I."/>
            <person name="Ivanova N."/>
            <person name="Huntemann M."/>
            <person name="Mavromatis K."/>
            <person name="Mikhailova N."/>
            <person name="Pati A."/>
            <person name="Chen A."/>
            <person name="Palaniappan K."/>
            <person name="Land M."/>
            <person name="Hauser L."/>
            <person name="Brambilla E.M."/>
            <person name="Rohde M."/>
            <person name="Abt B."/>
            <person name="Spring S."/>
            <person name="Goker M."/>
            <person name="Bristow J."/>
            <person name="Eisen J.A."/>
            <person name="Markowitz V."/>
            <person name="Hugenholtz P."/>
            <person name="Kyrpides N.C."/>
            <person name="Klenk H.P."/>
            <person name="Woyke T."/>
        </authorList>
    </citation>
    <scope>NUCLEOTIDE SEQUENCE [LARGE SCALE GENOMIC DNA]</scope>
    <source>
        <strain evidence="12">DSM 4947 / MAS 10</strain>
    </source>
</reference>
<evidence type="ECO:0000256" key="3">
    <source>
        <dbReference type="ARBA" id="ARBA00022475"/>
    </source>
</evidence>
<keyword evidence="5 9" id="KW-0812">Transmembrane</keyword>
<dbReference type="PANTHER" id="PTHR35011">
    <property type="entry name" value="2,3-DIKETO-L-GULONATE TRAP TRANSPORTER SMALL PERMEASE PROTEIN YIAM"/>
    <property type="match status" value="1"/>
</dbReference>
<evidence type="ECO:0000256" key="6">
    <source>
        <dbReference type="ARBA" id="ARBA00022989"/>
    </source>
</evidence>
<feature type="transmembrane region" description="Helical" evidence="9">
    <location>
        <begin position="89"/>
        <end position="113"/>
    </location>
</feature>
<keyword evidence="7 9" id="KW-0472">Membrane</keyword>
<dbReference type="PANTHER" id="PTHR35011:SF2">
    <property type="entry name" value="2,3-DIKETO-L-GULONATE TRAP TRANSPORTER SMALL PERMEASE PROTEIN YIAM"/>
    <property type="match status" value="1"/>
</dbReference>
<reference evidence="12" key="2">
    <citation type="submission" date="2011-06" db="EMBL/GenBank/DDBJ databases">
        <title>The complete genome of Flexistipes sinusarabici DSM 4947.</title>
        <authorList>
            <person name="Lucas S."/>
            <person name="Han J."/>
            <person name="Lapidus A."/>
            <person name="Bruce D."/>
            <person name="Goodwin L."/>
            <person name="Pitluck S."/>
            <person name="Peters L."/>
            <person name="Kyrpides N."/>
            <person name="Mavromatis K."/>
            <person name="Ivanova N."/>
            <person name="Mikhailova N."/>
            <person name="Chertkov O."/>
            <person name="Detter J.C."/>
            <person name="Tapia R."/>
            <person name="Han C."/>
            <person name="Land M."/>
            <person name="Hauser L."/>
            <person name="Markowitz V."/>
            <person name="Cheng J.-F."/>
            <person name="Hugenholtz P."/>
            <person name="Woyke T."/>
            <person name="Wu D."/>
            <person name="Spring S."/>
            <person name="Schroeder M."/>
            <person name="Brambilla E."/>
            <person name="Klenk H.-P."/>
            <person name="Eisen J.A."/>
        </authorList>
    </citation>
    <scope>NUCLEOTIDE SEQUENCE [LARGE SCALE GENOMIC DNA]</scope>
    <source>
        <strain evidence="12">DSM 4947 / MAS 10</strain>
    </source>
</reference>
<evidence type="ECO:0000256" key="1">
    <source>
        <dbReference type="ARBA" id="ARBA00004429"/>
    </source>
</evidence>
<dbReference type="STRING" id="717231.Flexsi_0275"/>
<dbReference type="AlphaFoldDB" id="F8E841"/>
<evidence type="ECO:0000313" key="12">
    <source>
        <dbReference type="Proteomes" id="UP000006621"/>
    </source>
</evidence>
<accession>F8E841</accession>
<evidence type="ECO:0000256" key="5">
    <source>
        <dbReference type="ARBA" id="ARBA00022692"/>
    </source>
</evidence>
<name>F8E841_FLESM</name>
<dbReference type="HOGENOM" id="CLU_086356_2_3_0"/>
<dbReference type="GO" id="GO:0022857">
    <property type="term" value="F:transmembrane transporter activity"/>
    <property type="evidence" value="ECO:0007669"/>
    <property type="project" value="TreeGrafter"/>
</dbReference>